<dbReference type="PANTHER" id="PTHR48040:SF60">
    <property type="entry name" value="ABC TRANSPORTER DOMAIN-CONTAINING PROTEIN"/>
    <property type="match status" value="1"/>
</dbReference>
<evidence type="ECO:0000313" key="4">
    <source>
        <dbReference type="EMBL" id="KAK4432539.1"/>
    </source>
</evidence>
<evidence type="ECO:0000256" key="1">
    <source>
        <dbReference type="ARBA" id="ARBA00022448"/>
    </source>
</evidence>
<reference evidence="4" key="1">
    <citation type="submission" date="2020-06" db="EMBL/GenBank/DDBJ databases">
        <authorList>
            <person name="Li T."/>
            <person name="Hu X."/>
            <person name="Zhang T."/>
            <person name="Song X."/>
            <person name="Zhang H."/>
            <person name="Dai N."/>
            <person name="Sheng W."/>
            <person name="Hou X."/>
            <person name="Wei L."/>
        </authorList>
    </citation>
    <scope>NUCLEOTIDE SEQUENCE</scope>
    <source>
        <strain evidence="4">3651</strain>
        <tissue evidence="4">Leaf</tissue>
    </source>
</reference>
<keyword evidence="5" id="KW-1185">Reference proteome</keyword>
<sequence>MDEPTSGLDASAAAIVMRTVRNTVDTGRTVVCTIHQPSIDIFEAFDELLLMKRGGRLIYFGALGPRSQKLIDYFEAIPGVPKIKEGYNPATWMLEVSTTACEVQLGVDFTELYAKSSLYQKNQELIKELSNPPPGSSDLYFPTKCSQPFLNQYKACFWKQFRSYWRNPQYNVIRFL</sequence>
<gene>
    <name evidence="4" type="ORF">Salat_1016100</name>
</gene>
<dbReference type="EMBL" id="JACGWO010000003">
    <property type="protein sequence ID" value="KAK4432539.1"/>
    <property type="molecule type" value="Genomic_DNA"/>
</dbReference>
<proteinExistence type="predicted"/>
<feature type="domain" description="ABC transporter family G" evidence="3">
    <location>
        <begin position="35"/>
        <end position="96"/>
    </location>
</feature>
<accession>A0AAE1YLF9</accession>
<dbReference type="Pfam" id="PF19055">
    <property type="entry name" value="ABC2_membrane_7"/>
    <property type="match status" value="1"/>
</dbReference>
<evidence type="ECO:0000259" key="3">
    <source>
        <dbReference type="Pfam" id="PF19055"/>
    </source>
</evidence>
<name>A0AAE1YLF9_9LAMI</name>
<dbReference type="Gene3D" id="3.40.50.300">
    <property type="entry name" value="P-loop containing nucleotide triphosphate hydrolases"/>
    <property type="match status" value="1"/>
</dbReference>
<comment type="caution">
    <text evidence="4">The sequence shown here is derived from an EMBL/GenBank/DDBJ whole genome shotgun (WGS) entry which is preliminary data.</text>
</comment>
<keyword evidence="1" id="KW-0813">Transport</keyword>
<protein>
    <submittedName>
        <fullName evidence="4">ABC transporter G family member 39</fullName>
    </submittedName>
</protein>
<reference evidence="4" key="2">
    <citation type="journal article" date="2024" name="Plant">
        <title>Genomic evolution and insights into agronomic trait innovations of Sesamum species.</title>
        <authorList>
            <person name="Miao H."/>
            <person name="Wang L."/>
            <person name="Qu L."/>
            <person name="Liu H."/>
            <person name="Sun Y."/>
            <person name="Le M."/>
            <person name="Wang Q."/>
            <person name="Wei S."/>
            <person name="Zheng Y."/>
            <person name="Lin W."/>
            <person name="Duan Y."/>
            <person name="Cao H."/>
            <person name="Xiong S."/>
            <person name="Wang X."/>
            <person name="Wei L."/>
            <person name="Li C."/>
            <person name="Ma Q."/>
            <person name="Ju M."/>
            <person name="Zhao R."/>
            <person name="Li G."/>
            <person name="Mu C."/>
            <person name="Tian Q."/>
            <person name="Mei H."/>
            <person name="Zhang T."/>
            <person name="Gao T."/>
            <person name="Zhang H."/>
        </authorList>
    </citation>
    <scope>NUCLEOTIDE SEQUENCE</scope>
    <source>
        <strain evidence="4">3651</strain>
    </source>
</reference>
<dbReference type="InterPro" id="IPR027417">
    <property type="entry name" value="P-loop_NTPase"/>
</dbReference>
<dbReference type="GO" id="GO:0140359">
    <property type="term" value="F:ABC-type transporter activity"/>
    <property type="evidence" value="ECO:0007669"/>
    <property type="project" value="InterPro"/>
</dbReference>
<dbReference type="Proteomes" id="UP001293254">
    <property type="component" value="Unassembled WGS sequence"/>
</dbReference>
<dbReference type="AlphaFoldDB" id="A0AAE1YLF9"/>
<dbReference type="InterPro" id="IPR043926">
    <property type="entry name" value="ABCG_dom"/>
</dbReference>
<organism evidence="4 5">
    <name type="scientific">Sesamum alatum</name>
    <dbReference type="NCBI Taxonomy" id="300844"/>
    <lineage>
        <taxon>Eukaryota</taxon>
        <taxon>Viridiplantae</taxon>
        <taxon>Streptophyta</taxon>
        <taxon>Embryophyta</taxon>
        <taxon>Tracheophyta</taxon>
        <taxon>Spermatophyta</taxon>
        <taxon>Magnoliopsida</taxon>
        <taxon>eudicotyledons</taxon>
        <taxon>Gunneridae</taxon>
        <taxon>Pentapetalae</taxon>
        <taxon>asterids</taxon>
        <taxon>lamiids</taxon>
        <taxon>Lamiales</taxon>
        <taxon>Pedaliaceae</taxon>
        <taxon>Sesamum</taxon>
    </lineage>
</organism>
<evidence type="ECO:0000256" key="2">
    <source>
        <dbReference type="ARBA" id="ARBA00023136"/>
    </source>
</evidence>
<dbReference type="PANTHER" id="PTHR48040">
    <property type="entry name" value="PLEIOTROPIC DRUG RESISTANCE PROTEIN 1-LIKE ISOFORM X1"/>
    <property type="match status" value="1"/>
</dbReference>
<evidence type="ECO:0000313" key="5">
    <source>
        <dbReference type="Proteomes" id="UP001293254"/>
    </source>
</evidence>
<keyword evidence="2" id="KW-0472">Membrane</keyword>
<dbReference type="SUPFAM" id="SSF52540">
    <property type="entry name" value="P-loop containing nucleoside triphosphate hydrolases"/>
    <property type="match status" value="1"/>
</dbReference>